<dbReference type="Gene3D" id="1.10.3810.10">
    <property type="entry name" value="Biosynthetic peptidoglycan transglycosylase-like"/>
    <property type="match status" value="1"/>
</dbReference>
<organism evidence="18 19">
    <name type="scientific">Nocardiopsis alba</name>
    <dbReference type="NCBI Taxonomy" id="53437"/>
    <lineage>
        <taxon>Bacteria</taxon>
        <taxon>Bacillati</taxon>
        <taxon>Actinomycetota</taxon>
        <taxon>Actinomycetes</taxon>
        <taxon>Streptosporangiales</taxon>
        <taxon>Nocardiopsidaceae</taxon>
        <taxon>Nocardiopsis</taxon>
    </lineage>
</organism>
<evidence type="ECO:0000256" key="10">
    <source>
        <dbReference type="ARBA" id="ARBA00023268"/>
    </source>
</evidence>
<dbReference type="Pfam" id="PF00905">
    <property type="entry name" value="Transpeptidase"/>
    <property type="match status" value="1"/>
</dbReference>
<keyword evidence="10" id="KW-0511">Multifunctional enzyme</keyword>
<feature type="compositionally biased region" description="Gly residues" evidence="14">
    <location>
        <begin position="805"/>
        <end position="821"/>
    </location>
</feature>
<dbReference type="RefSeq" id="WP_161111337.1">
    <property type="nucleotide sequence ID" value="NZ_WWHY01000001.1"/>
</dbReference>
<dbReference type="GO" id="GO:0008658">
    <property type="term" value="F:penicillin binding"/>
    <property type="evidence" value="ECO:0007669"/>
    <property type="project" value="InterPro"/>
</dbReference>
<evidence type="ECO:0000256" key="13">
    <source>
        <dbReference type="ARBA" id="ARBA00049902"/>
    </source>
</evidence>
<evidence type="ECO:0000256" key="8">
    <source>
        <dbReference type="ARBA" id="ARBA00022960"/>
    </source>
</evidence>
<comment type="similarity">
    <text evidence="2">In the N-terminal section; belongs to the glycosyltransferase 51 family.</text>
</comment>
<comment type="catalytic activity">
    <reaction evidence="12">
        <text>Preferential cleavage: (Ac)2-L-Lys-D-Ala-|-D-Ala. Also transpeptidation of peptidyl-alanyl moieties that are N-acyl substituents of D-alanine.</text>
        <dbReference type="EC" id="3.4.16.4"/>
    </reaction>
</comment>
<protein>
    <submittedName>
        <fullName evidence="18">Peptidase</fullName>
    </submittedName>
</protein>
<evidence type="ECO:0000259" key="16">
    <source>
        <dbReference type="Pfam" id="PF00905"/>
    </source>
</evidence>
<keyword evidence="15" id="KW-0812">Transmembrane</keyword>
<dbReference type="InterPro" id="IPR001460">
    <property type="entry name" value="PCN-bd_Tpept"/>
</dbReference>
<evidence type="ECO:0000256" key="3">
    <source>
        <dbReference type="ARBA" id="ARBA00022645"/>
    </source>
</evidence>
<keyword evidence="7" id="KW-0378">Hydrolase</keyword>
<evidence type="ECO:0000313" key="19">
    <source>
        <dbReference type="Proteomes" id="UP000467124"/>
    </source>
</evidence>
<reference evidence="18 19" key="1">
    <citation type="journal article" date="2019" name="Nat. Commun.">
        <title>The antimicrobial potential of Streptomyces from insect microbiomes.</title>
        <authorList>
            <person name="Chevrette M.G."/>
            <person name="Carlson C.M."/>
            <person name="Ortega H.E."/>
            <person name="Thomas C."/>
            <person name="Ananiev G.E."/>
            <person name="Barns K.J."/>
            <person name="Book A.J."/>
            <person name="Cagnazzo J."/>
            <person name="Carlos C."/>
            <person name="Flanigan W."/>
            <person name="Grubbs K.J."/>
            <person name="Horn H.A."/>
            <person name="Hoffmann F.M."/>
            <person name="Klassen J.L."/>
            <person name="Knack J.J."/>
            <person name="Lewin G.R."/>
            <person name="McDonald B.R."/>
            <person name="Muller L."/>
            <person name="Melo W.G.P."/>
            <person name="Pinto-Tomas A.A."/>
            <person name="Schmitz A."/>
            <person name="Wendt-Pienkowski E."/>
            <person name="Wildman S."/>
            <person name="Zhao M."/>
            <person name="Zhang F."/>
            <person name="Bugni T.S."/>
            <person name="Andes D.R."/>
            <person name="Pupo M.T."/>
            <person name="Currie C.R."/>
        </authorList>
    </citation>
    <scope>NUCLEOTIDE SEQUENCE [LARGE SCALE GENOMIC DNA]</scope>
    <source>
        <strain evidence="18 19">SID5840</strain>
    </source>
</reference>
<sequence length="821" mass="85707">MTEVDGGGGFIERARALFQERVERARALFQERIAEFEKDANRGRRDAYLRLSGLGAVAGLLCAVLVLPWAGSAGLVARDTAAGFMALPGHLEVPNLSSGVLLTDDAGEPFAEVSERERDVVSLDAISPWVPSALMAVEDDRFYEHNGLDMKGVLRAALRTAQGDMQGGSTITQQYVKNLLIETADSEGDVDGASERTLGRKLTELRYAIDIEDRYTKDEILEGYLNLAYFGAGAHGIEVAAQRYFSTSAENLDAGQAAMLVGLVRGPSFYDPLNNPEGAKERRDLVLDRMVDTGHLEAEEAAAHKAEDLGIDHTPRGGSCMESDYPFFCDYVMRWLADSEMLGKTAAEREQRIAQGGLTVRTTMDRAAQDAAQDAVDKRVPHEDSTKFAAQALVEPGTGRIRGLVQNLRYGFDDDASGTTSINLAVDRDEGGSGGYQAGSTFKTFTLAAALEQGMGYGTRFNSPKSMSVGGMTNCGGDRMSSWSVSNAGESDDGEHNMISATKGSVNTYFAQLQEKVGLCETSEMAVKAGVHRADGEDLGVWSSFTLGDQEVSPLTVANSYATFAARGIRCEPRPVRSLTEDGTEERVTADSDCERVVKQQAADGVNHLLQQTFDGGTAKGLDIGRPAAGKTGTTDGSAYAWFAGHTPNLASAVVVGDVRGGEQNPLRGVTIGGQYFGVVYGGTLPGPIWQESMRGATEGLPSESFAGSPGSFGDPTAEPPGREKDDDSDDGGGADGPEDAAGSADSEGTESTESTEGSADSEGTGGAEGSDGTGGTGGAEGSDGTGGTGGTEGTGGTDSTEGTEGSGGTEGSDTGEGAGT</sequence>
<evidence type="ECO:0000256" key="12">
    <source>
        <dbReference type="ARBA" id="ARBA00034000"/>
    </source>
</evidence>
<keyword evidence="5" id="KW-0328">Glycosyltransferase</keyword>
<feature type="compositionally biased region" description="Low complexity" evidence="14">
    <location>
        <begin position="740"/>
        <end position="763"/>
    </location>
</feature>
<feature type="transmembrane region" description="Helical" evidence="15">
    <location>
        <begin position="48"/>
        <end position="70"/>
    </location>
</feature>
<dbReference type="Proteomes" id="UP000467124">
    <property type="component" value="Unassembled WGS sequence"/>
</dbReference>
<dbReference type="GO" id="GO:0008955">
    <property type="term" value="F:peptidoglycan glycosyltransferase activity"/>
    <property type="evidence" value="ECO:0007669"/>
    <property type="project" value="UniProtKB-EC"/>
</dbReference>
<dbReference type="AlphaFoldDB" id="A0A7K2IV67"/>
<comment type="similarity">
    <text evidence="1">In the C-terminal section; belongs to the transpeptidase family.</text>
</comment>
<dbReference type="FunFam" id="1.10.3810.10:FF:000001">
    <property type="entry name" value="Penicillin-binding protein 1A"/>
    <property type="match status" value="1"/>
</dbReference>
<feature type="compositionally biased region" description="Acidic residues" evidence="14">
    <location>
        <begin position="727"/>
        <end position="739"/>
    </location>
</feature>
<dbReference type="GO" id="GO:0009252">
    <property type="term" value="P:peptidoglycan biosynthetic process"/>
    <property type="evidence" value="ECO:0007669"/>
    <property type="project" value="UniProtKB-KW"/>
</dbReference>
<feature type="domain" description="Glycosyl transferase family 51" evidence="17">
    <location>
        <begin position="107"/>
        <end position="290"/>
    </location>
</feature>
<feature type="compositionally biased region" description="Gly residues" evidence="14">
    <location>
        <begin position="764"/>
        <end position="797"/>
    </location>
</feature>
<keyword evidence="6" id="KW-0808">Transferase</keyword>
<comment type="caution">
    <text evidence="18">The sequence shown here is derived from an EMBL/GenBank/DDBJ whole genome shotgun (WGS) entry which is preliminary data.</text>
</comment>
<dbReference type="InterPro" id="IPR023346">
    <property type="entry name" value="Lysozyme-like_dom_sf"/>
</dbReference>
<dbReference type="InterPro" id="IPR050396">
    <property type="entry name" value="Glycosyltr_51/Transpeptidase"/>
</dbReference>
<keyword evidence="8" id="KW-0133">Cell shape</keyword>
<keyword evidence="15" id="KW-0472">Membrane</keyword>
<dbReference type="PANTHER" id="PTHR32282">
    <property type="entry name" value="BINDING PROTEIN TRANSPEPTIDASE, PUTATIVE-RELATED"/>
    <property type="match status" value="1"/>
</dbReference>
<keyword evidence="15" id="KW-1133">Transmembrane helix</keyword>
<keyword evidence="3" id="KW-0121">Carboxypeptidase</keyword>
<dbReference type="Pfam" id="PF00912">
    <property type="entry name" value="Transgly"/>
    <property type="match status" value="1"/>
</dbReference>
<evidence type="ECO:0000256" key="7">
    <source>
        <dbReference type="ARBA" id="ARBA00022801"/>
    </source>
</evidence>
<evidence type="ECO:0000256" key="2">
    <source>
        <dbReference type="ARBA" id="ARBA00007739"/>
    </source>
</evidence>
<dbReference type="InterPro" id="IPR001264">
    <property type="entry name" value="Glyco_trans_51"/>
</dbReference>
<evidence type="ECO:0000313" key="18">
    <source>
        <dbReference type="EMBL" id="MYR33861.1"/>
    </source>
</evidence>
<dbReference type="InterPro" id="IPR036950">
    <property type="entry name" value="PBP_transglycosylase"/>
</dbReference>
<comment type="catalytic activity">
    <reaction evidence="13">
        <text>[GlcNAc-(1-&gt;4)-Mur2Ac(oyl-L-Ala-gamma-D-Glu-L-Lys-D-Ala-D-Ala)](n)-di-trans,octa-cis-undecaprenyl diphosphate + beta-D-GlcNAc-(1-&gt;4)-Mur2Ac(oyl-L-Ala-gamma-D-Glu-L-Lys-D-Ala-D-Ala)-di-trans,octa-cis-undecaprenyl diphosphate = [GlcNAc-(1-&gt;4)-Mur2Ac(oyl-L-Ala-gamma-D-Glu-L-Lys-D-Ala-D-Ala)](n+1)-di-trans,octa-cis-undecaprenyl diphosphate + di-trans,octa-cis-undecaprenyl diphosphate + H(+)</text>
        <dbReference type="Rhea" id="RHEA:23708"/>
        <dbReference type="Rhea" id="RHEA-COMP:9602"/>
        <dbReference type="Rhea" id="RHEA-COMP:9603"/>
        <dbReference type="ChEBI" id="CHEBI:15378"/>
        <dbReference type="ChEBI" id="CHEBI:58405"/>
        <dbReference type="ChEBI" id="CHEBI:60033"/>
        <dbReference type="ChEBI" id="CHEBI:78435"/>
        <dbReference type="EC" id="2.4.99.28"/>
    </reaction>
</comment>
<evidence type="ECO:0000256" key="11">
    <source>
        <dbReference type="ARBA" id="ARBA00023316"/>
    </source>
</evidence>
<accession>A0A7K2IV67</accession>
<evidence type="ECO:0000259" key="17">
    <source>
        <dbReference type="Pfam" id="PF00912"/>
    </source>
</evidence>
<keyword evidence="9" id="KW-0573">Peptidoglycan synthesis</keyword>
<evidence type="ECO:0000256" key="6">
    <source>
        <dbReference type="ARBA" id="ARBA00022679"/>
    </source>
</evidence>
<gene>
    <name evidence="18" type="ORF">GTW20_16760</name>
</gene>
<dbReference type="GO" id="GO:0071555">
    <property type="term" value="P:cell wall organization"/>
    <property type="evidence" value="ECO:0007669"/>
    <property type="project" value="UniProtKB-KW"/>
</dbReference>
<keyword evidence="4" id="KW-0645">Protease</keyword>
<dbReference type="PANTHER" id="PTHR32282:SF33">
    <property type="entry name" value="PEPTIDOGLYCAN GLYCOSYLTRANSFERASE"/>
    <property type="match status" value="1"/>
</dbReference>
<feature type="domain" description="Penicillin-binding protein transpeptidase" evidence="16">
    <location>
        <begin position="393"/>
        <end position="649"/>
    </location>
</feature>
<evidence type="ECO:0000256" key="1">
    <source>
        <dbReference type="ARBA" id="ARBA00007090"/>
    </source>
</evidence>
<dbReference type="GO" id="GO:0030288">
    <property type="term" value="C:outer membrane-bounded periplasmic space"/>
    <property type="evidence" value="ECO:0007669"/>
    <property type="project" value="TreeGrafter"/>
</dbReference>
<evidence type="ECO:0000256" key="14">
    <source>
        <dbReference type="SAM" id="MobiDB-lite"/>
    </source>
</evidence>
<dbReference type="EMBL" id="WWHY01000001">
    <property type="protein sequence ID" value="MYR33861.1"/>
    <property type="molecule type" value="Genomic_DNA"/>
</dbReference>
<dbReference type="SUPFAM" id="SSF53955">
    <property type="entry name" value="Lysozyme-like"/>
    <property type="match status" value="1"/>
</dbReference>
<evidence type="ECO:0000256" key="9">
    <source>
        <dbReference type="ARBA" id="ARBA00022984"/>
    </source>
</evidence>
<name>A0A7K2IV67_9ACTN</name>
<evidence type="ECO:0000256" key="4">
    <source>
        <dbReference type="ARBA" id="ARBA00022670"/>
    </source>
</evidence>
<dbReference type="InterPro" id="IPR012338">
    <property type="entry name" value="Beta-lactam/transpept-like"/>
</dbReference>
<dbReference type="GO" id="GO:0009002">
    <property type="term" value="F:serine-type D-Ala-D-Ala carboxypeptidase activity"/>
    <property type="evidence" value="ECO:0007669"/>
    <property type="project" value="UniProtKB-EC"/>
</dbReference>
<keyword evidence="11" id="KW-0961">Cell wall biogenesis/degradation</keyword>
<dbReference type="GO" id="GO:0008360">
    <property type="term" value="P:regulation of cell shape"/>
    <property type="evidence" value="ECO:0007669"/>
    <property type="project" value="UniProtKB-KW"/>
</dbReference>
<evidence type="ECO:0000256" key="5">
    <source>
        <dbReference type="ARBA" id="ARBA00022676"/>
    </source>
</evidence>
<feature type="region of interest" description="Disordered" evidence="14">
    <location>
        <begin position="699"/>
        <end position="821"/>
    </location>
</feature>
<proteinExistence type="inferred from homology"/>
<dbReference type="SUPFAM" id="SSF56601">
    <property type="entry name" value="beta-lactamase/transpeptidase-like"/>
    <property type="match status" value="1"/>
</dbReference>
<dbReference type="GO" id="GO:0006508">
    <property type="term" value="P:proteolysis"/>
    <property type="evidence" value="ECO:0007669"/>
    <property type="project" value="UniProtKB-KW"/>
</dbReference>
<evidence type="ECO:0000256" key="15">
    <source>
        <dbReference type="SAM" id="Phobius"/>
    </source>
</evidence>
<dbReference type="Gene3D" id="3.40.710.10">
    <property type="entry name" value="DD-peptidase/beta-lactamase superfamily"/>
    <property type="match status" value="1"/>
</dbReference>